<dbReference type="PANTHER" id="PTHR10046">
    <property type="entry name" value="ATP DEPENDENT LON PROTEASE FAMILY MEMBER"/>
    <property type="match status" value="1"/>
</dbReference>
<dbReference type="Proteomes" id="UP001153678">
    <property type="component" value="Unassembled WGS sequence"/>
</dbReference>
<gene>
    <name evidence="2" type="ORF">FWILDA_LOCUS3304</name>
</gene>
<dbReference type="InterPro" id="IPR027417">
    <property type="entry name" value="P-loop_NTPase"/>
</dbReference>
<dbReference type="AlphaFoldDB" id="A0A9W4WKA4"/>
<dbReference type="SUPFAM" id="SSF52540">
    <property type="entry name" value="P-loop containing nucleoside triphosphate hydrolases"/>
    <property type="match status" value="1"/>
</dbReference>
<protein>
    <submittedName>
        <fullName evidence="2">1484_t:CDS:1</fullName>
    </submittedName>
</protein>
<dbReference type="InterPro" id="IPR027065">
    <property type="entry name" value="Lon_Prtase"/>
</dbReference>
<evidence type="ECO:0000313" key="2">
    <source>
        <dbReference type="EMBL" id="CAI2167886.1"/>
    </source>
</evidence>
<dbReference type="GO" id="GO:0004176">
    <property type="term" value="F:ATP-dependent peptidase activity"/>
    <property type="evidence" value="ECO:0007669"/>
    <property type="project" value="InterPro"/>
</dbReference>
<reference evidence="2" key="1">
    <citation type="submission" date="2022-08" db="EMBL/GenBank/DDBJ databases">
        <authorList>
            <person name="Kallberg Y."/>
            <person name="Tangrot J."/>
            <person name="Rosling A."/>
        </authorList>
    </citation>
    <scope>NUCLEOTIDE SEQUENCE</scope>
    <source>
        <strain evidence="2">Wild A</strain>
    </source>
</reference>
<comment type="caution">
    <text evidence="2">The sequence shown here is derived from an EMBL/GenBank/DDBJ whole genome shotgun (WGS) entry which is preliminary data.</text>
</comment>
<keyword evidence="3" id="KW-1185">Reference proteome</keyword>
<proteinExistence type="predicted"/>
<keyword evidence="1" id="KW-0175">Coiled coil</keyword>
<organism evidence="2 3">
    <name type="scientific">Funneliformis geosporum</name>
    <dbReference type="NCBI Taxonomy" id="1117311"/>
    <lineage>
        <taxon>Eukaryota</taxon>
        <taxon>Fungi</taxon>
        <taxon>Fungi incertae sedis</taxon>
        <taxon>Mucoromycota</taxon>
        <taxon>Glomeromycotina</taxon>
        <taxon>Glomeromycetes</taxon>
        <taxon>Glomerales</taxon>
        <taxon>Glomeraceae</taxon>
        <taxon>Funneliformis</taxon>
    </lineage>
</organism>
<name>A0A9W4WKA4_9GLOM</name>
<evidence type="ECO:0000313" key="3">
    <source>
        <dbReference type="Proteomes" id="UP001153678"/>
    </source>
</evidence>
<evidence type="ECO:0000256" key="1">
    <source>
        <dbReference type="SAM" id="Coils"/>
    </source>
</evidence>
<dbReference type="GO" id="GO:0005524">
    <property type="term" value="F:ATP binding"/>
    <property type="evidence" value="ECO:0007669"/>
    <property type="project" value="InterPro"/>
</dbReference>
<accession>A0A9W4WKA4</accession>
<sequence>MTDFQQEKKKLTEALSRPVKISTDINKADEELKKHIGFKEEKETFLNHIRAYCMTQGRFFPIAGVICYSSAPGMGKTTFVHNLANAMGRDCETIPLAGFKQSEEFSILGDDTKPMEDKKVQADLIKLFQDYKAKKKFFDKYFQTEIDLRQITFFATVNYIDDLSLDLKKEININELPDFSEQEKKDILKMKAEEINQEIKKKYPEEKNDIITEKMITEILKRISEVGVRQAERVLYKEYNQELAKNSAIKENNTIDFAKENQREKEFIENKIKEIIDLTDNKQEIEQGKFPII</sequence>
<dbReference type="EMBL" id="CAMKVN010000432">
    <property type="protein sequence ID" value="CAI2167886.1"/>
    <property type="molecule type" value="Genomic_DNA"/>
</dbReference>
<dbReference type="OrthoDB" id="2396946at2759"/>
<dbReference type="Gene3D" id="3.40.50.300">
    <property type="entry name" value="P-loop containing nucleotide triphosphate hydrolases"/>
    <property type="match status" value="1"/>
</dbReference>
<feature type="coiled-coil region" evidence="1">
    <location>
        <begin position="258"/>
        <end position="288"/>
    </location>
</feature>
<dbReference type="GO" id="GO:0030163">
    <property type="term" value="P:protein catabolic process"/>
    <property type="evidence" value="ECO:0007669"/>
    <property type="project" value="InterPro"/>
</dbReference>
<dbReference type="GO" id="GO:0004252">
    <property type="term" value="F:serine-type endopeptidase activity"/>
    <property type="evidence" value="ECO:0007669"/>
    <property type="project" value="InterPro"/>
</dbReference>